<evidence type="ECO:0000256" key="1">
    <source>
        <dbReference type="ARBA" id="ARBA00006484"/>
    </source>
</evidence>
<dbReference type="AlphaFoldDB" id="J4HYT3"/>
<evidence type="ECO:0000313" key="5">
    <source>
        <dbReference type="Proteomes" id="UP000006352"/>
    </source>
</evidence>
<keyword evidence="5" id="KW-1185">Reference proteome</keyword>
<evidence type="ECO:0000256" key="3">
    <source>
        <dbReference type="RuleBase" id="RU000363"/>
    </source>
</evidence>
<dbReference type="SUPFAM" id="SSF51735">
    <property type="entry name" value="NAD(P)-binding Rossmann-fold domains"/>
    <property type="match status" value="1"/>
</dbReference>
<keyword evidence="2" id="KW-0560">Oxidoreductase</keyword>
<dbReference type="Pfam" id="PF00106">
    <property type="entry name" value="adh_short"/>
    <property type="match status" value="1"/>
</dbReference>
<protein>
    <submittedName>
        <fullName evidence="4">Uncharacterized protein</fullName>
    </submittedName>
</protein>
<organism evidence="4 5">
    <name type="scientific">Fibroporia radiculosa</name>
    <dbReference type="NCBI Taxonomy" id="599839"/>
    <lineage>
        <taxon>Eukaryota</taxon>
        <taxon>Fungi</taxon>
        <taxon>Dikarya</taxon>
        <taxon>Basidiomycota</taxon>
        <taxon>Agaricomycotina</taxon>
        <taxon>Agaricomycetes</taxon>
        <taxon>Polyporales</taxon>
        <taxon>Fibroporiaceae</taxon>
        <taxon>Fibroporia</taxon>
    </lineage>
</organism>
<dbReference type="CDD" id="cd05374">
    <property type="entry name" value="17beta-HSD-like_SDR_c"/>
    <property type="match status" value="1"/>
</dbReference>
<dbReference type="FunCoup" id="J4HYT3">
    <property type="interactions" value="102"/>
</dbReference>
<dbReference type="PRINTS" id="PR00080">
    <property type="entry name" value="SDRFAMILY"/>
</dbReference>
<comment type="similarity">
    <text evidence="1 3">Belongs to the short-chain dehydrogenases/reductases (SDR) family.</text>
</comment>
<dbReference type="STRING" id="599839.J4HYT3"/>
<dbReference type="InterPro" id="IPR002347">
    <property type="entry name" value="SDR_fam"/>
</dbReference>
<dbReference type="InParanoid" id="J4HYT3"/>
<dbReference type="GO" id="GO:0016491">
    <property type="term" value="F:oxidoreductase activity"/>
    <property type="evidence" value="ECO:0007669"/>
    <property type="project" value="UniProtKB-KW"/>
</dbReference>
<sequence length="280" mass="30761">MSSTSKVVLVTGCSKGGIGFQLCEEFASRGCKVYATARRPDAMEGFTAGIERLRLDVTDDASVEAAVKIIIEREGRIDIAVNNAGILCHYPLLDVPMADVKSTFDTNTYSVLRISQAVVPHMAARRSGTVVNIGSIVGEITTPWGGVYAASKAAEQAISDTLWMECRPFNVSIMHVSSGGVISNIAQNMISRFSLPSDSLYMPWLNAIVERINRNQRSESLPTDVFARRVVDAAVGKHPPRYMTLGYPSGLWWLFSWLPRGWVLRLLWHVLAEKPKAKCG</sequence>
<evidence type="ECO:0000256" key="2">
    <source>
        <dbReference type="ARBA" id="ARBA00023002"/>
    </source>
</evidence>
<accession>J4HYT3</accession>
<dbReference type="Gene3D" id="3.40.50.720">
    <property type="entry name" value="NAD(P)-binding Rossmann-like Domain"/>
    <property type="match status" value="1"/>
</dbReference>
<dbReference type="Proteomes" id="UP000006352">
    <property type="component" value="Unassembled WGS sequence"/>
</dbReference>
<dbReference type="HOGENOM" id="CLU_010194_2_9_1"/>
<dbReference type="EMBL" id="HE797141">
    <property type="protein sequence ID" value="CCM04082.1"/>
    <property type="molecule type" value="Genomic_DNA"/>
</dbReference>
<dbReference type="OrthoDB" id="2102561at2759"/>
<dbReference type="GeneID" id="24098993"/>
<dbReference type="FunFam" id="3.40.50.720:FF:000261">
    <property type="entry name" value="NADPH-dependent 1-acyldihydroxyacetone phosphate reductase"/>
    <property type="match status" value="1"/>
</dbReference>
<dbReference type="RefSeq" id="XP_012183365.1">
    <property type="nucleotide sequence ID" value="XM_012327975.1"/>
</dbReference>
<name>J4HYT3_9APHY</name>
<dbReference type="PANTHER" id="PTHR44169:SF6">
    <property type="entry name" value="NADPH-DEPENDENT 1-ACYLDIHYDROXYACETONE PHOSPHATE REDUCTASE"/>
    <property type="match status" value="1"/>
</dbReference>
<gene>
    <name evidence="4" type="ORF">FIBRA_06241</name>
</gene>
<evidence type="ECO:0000313" key="4">
    <source>
        <dbReference type="EMBL" id="CCM04082.1"/>
    </source>
</evidence>
<dbReference type="GO" id="GO:0005783">
    <property type="term" value="C:endoplasmic reticulum"/>
    <property type="evidence" value="ECO:0007669"/>
    <property type="project" value="TreeGrafter"/>
</dbReference>
<dbReference type="PRINTS" id="PR00081">
    <property type="entry name" value="GDHRDH"/>
</dbReference>
<reference evidence="4 5" key="1">
    <citation type="journal article" date="2012" name="Appl. Environ. Microbiol.">
        <title>Short-read sequencing for genomic analysis of the brown rot fungus Fibroporia radiculosa.</title>
        <authorList>
            <person name="Tang J.D."/>
            <person name="Perkins A.D."/>
            <person name="Sonstegard T.S."/>
            <person name="Schroeder S.G."/>
            <person name="Burgess S.C."/>
            <person name="Diehl S.V."/>
        </authorList>
    </citation>
    <scope>NUCLEOTIDE SEQUENCE [LARGE SCALE GENOMIC DNA]</scope>
    <source>
        <strain evidence="4 5">TFFH 294</strain>
    </source>
</reference>
<dbReference type="PANTHER" id="PTHR44169">
    <property type="entry name" value="NADPH-DEPENDENT 1-ACYLDIHYDROXYACETONE PHOSPHATE REDUCTASE"/>
    <property type="match status" value="1"/>
</dbReference>
<dbReference type="InterPro" id="IPR036291">
    <property type="entry name" value="NAD(P)-bd_dom_sf"/>
</dbReference>
<proteinExistence type="inferred from homology"/>